<dbReference type="InterPro" id="IPR040079">
    <property type="entry name" value="Glutathione_S-Trfase"/>
</dbReference>
<dbReference type="InterPro" id="IPR036249">
    <property type="entry name" value="Thioredoxin-like_sf"/>
</dbReference>
<sequence>MLSQLVKNTTGFAARNGAILRYASTDLTKSNWKQDVVYLVQFPRLPNGLPNASPYCLKIETVLRVHDIKHEIISSMFKRSSRGLLPFIELNGKQIADSQVIVWTLQKHFGIDVSLKIYSKRPGSDGLKGEDKGVARAVERMLDLSTNYALLYDKSVLNGPVLLSRPVSGAPIPQFVANFLGKKFSDTAKRRIDGVFGRLSKDEIHALLRKDIEAIDAILGDKKFLFGDRISLVDCTMFGQLGATYYLPYRQKITDLLDDEFPRIKAYLQRIRTHYYPEWKDD</sequence>
<evidence type="ECO:0000313" key="5">
    <source>
        <dbReference type="Proteomes" id="UP000218231"/>
    </source>
</evidence>
<dbReference type="InterPro" id="IPR036282">
    <property type="entry name" value="Glutathione-S-Trfase_C_sf"/>
</dbReference>
<dbReference type="CDD" id="cd03080">
    <property type="entry name" value="GST_N_Metaxin_like"/>
    <property type="match status" value="1"/>
</dbReference>
<dbReference type="PANTHER" id="PTHR12289">
    <property type="entry name" value="METAXIN RELATED"/>
    <property type="match status" value="1"/>
</dbReference>
<dbReference type="Proteomes" id="UP000218231">
    <property type="component" value="Unassembled WGS sequence"/>
</dbReference>
<evidence type="ECO:0000313" key="4">
    <source>
        <dbReference type="EMBL" id="PAV87216.1"/>
    </source>
</evidence>
<reference evidence="4 5" key="1">
    <citation type="journal article" date="2017" name="Curr. Biol.">
        <title>Genome architecture and evolution of a unichromosomal asexual nematode.</title>
        <authorList>
            <person name="Fradin H."/>
            <person name="Zegar C."/>
            <person name="Gutwein M."/>
            <person name="Lucas J."/>
            <person name="Kovtun M."/>
            <person name="Corcoran D."/>
            <person name="Baugh L.R."/>
            <person name="Kiontke K."/>
            <person name="Gunsalus K."/>
            <person name="Fitch D.H."/>
            <person name="Piano F."/>
        </authorList>
    </citation>
    <scope>NUCLEOTIDE SEQUENCE [LARGE SCALE GENOMIC DNA]</scope>
    <source>
        <strain evidence="4">PF1309</strain>
    </source>
</reference>
<dbReference type="PANTHER" id="PTHR12289:SF32">
    <property type="entry name" value="GST_C_6 DOMAIN-CONTAINING PROTEIN"/>
    <property type="match status" value="1"/>
</dbReference>
<dbReference type="Pfam" id="PF17171">
    <property type="entry name" value="GST_C_6"/>
    <property type="match status" value="1"/>
</dbReference>
<dbReference type="SFLD" id="SFLDG01200">
    <property type="entry name" value="SUF1.1"/>
    <property type="match status" value="1"/>
</dbReference>
<dbReference type="InterPro" id="IPR033468">
    <property type="entry name" value="Metaxin_GST"/>
</dbReference>
<dbReference type="SUPFAM" id="SSF47616">
    <property type="entry name" value="GST C-terminal domain-like"/>
    <property type="match status" value="1"/>
</dbReference>
<dbReference type="CDD" id="cd03193">
    <property type="entry name" value="GST_C_Metaxin"/>
    <property type="match status" value="1"/>
</dbReference>
<dbReference type="InterPro" id="IPR050931">
    <property type="entry name" value="Mito_Protein_Transport_Metaxin"/>
</dbReference>
<dbReference type="InterPro" id="IPR026928">
    <property type="entry name" value="FAX/IsoI-like"/>
</dbReference>
<dbReference type="SFLD" id="SFLDS00019">
    <property type="entry name" value="Glutathione_Transferase_(cytos"/>
    <property type="match status" value="1"/>
</dbReference>
<keyword evidence="5" id="KW-1185">Reference proteome</keyword>
<feature type="domain" description="Metaxin glutathione S-transferase" evidence="2">
    <location>
        <begin position="209"/>
        <end position="271"/>
    </location>
</feature>
<proteinExistence type="inferred from homology"/>
<feature type="domain" description="Thioredoxin-like fold" evidence="3">
    <location>
        <begin position="54"/>
        <end position="154"/>
    </location>
</feature>
<dbReference type="SFLD" id="SFLDG01180">
    <property type="entry name" value="SUF1"/>
    <property type="match status" value="1"/>
</dbReference>
<dbReference type="InterPro" id="IPR012336">
    <property type="entry name" value="Thioredoxin-like_fold"/>
</dbReference>
<dbReference type="SUPFAM" id="SSF52833">
    <property type="entry name" value="Thioredoxin-like"/>
    <property type="match status" value="1"/>
</dbReference>
<evidence type="ECO:0008006" key="6">
    <source>
        <dbReference type="Google" id="ProtNLM"/>
    </source>
</evidence>
<dbReference type="AlphaFoldDB" id="A0A2A2LLW6"/>
<evidence type="ECO:0000256" key="1">
    <source>
        <dbReference type="ARBA" id="ARBA00006475"/>
    </source>
</evidence>
<dbReference type="OrthoDB" id="5809458at2759"/>
<comment type="caution">
    <text evidence="4">The sequence shown here is derived from an EMBL/GenBank/DDBJ whole genome shotgun (WGS) entry which is preliminary data.</text>
</comment>
<name>A0A2A2LLW6_9BILA</name>
<accession>A0A2A2LLW6</accession>
<dbReference type="Gene3D" id="1.20.1050.10">
    <property type="match status" value="1"/>
</dbReference>
<protein>
    <recommendedName>
        <fullName evidence="6">GST C-terminal domain-containing protein</fullName>
    </recommendedName>
</protein>
<comment type="similarity">
    <text evidence="1">Belongs to the FAX family.</text>
</comment>
<evidence type="ECO:0000259" key="2">
    <source>
        <dbReference type="Pfam" id="PF17171"/>
    </source>
</evidence>
<evidence type="ECO:0000259" key="3">
    <source>
        <dbReference type="Pfam" id="PF17172"/>
    </source>
</evidence>
<dbReference type="EMBL" id="LIAE01006598">
    <property type="protein sequence ID" value="PAV87216.1"/>
    <property type="molecule type" value="Genomic_DNA"/>
</dbReference>
<organism evidence="4 5">
    <name type="scientific">Diploscapter pachys</name>
    <dbReference type="NCBI Taxonomy" id="2018661"/>
    <lineage>
        <taxon>Eukaryota</taxon>
        <taxon>Metazoa</taxon>
        <taxon>Ecdysozoa</taxon>
        <taxon>Nematoda</taxon>
        <taxon>Chromadorea</taxon>
        <taxon>Rhabditida</taxon>
        <taxon>Rhabditina</taxon>
        <taxon>Rhabditomorpha</taxon>
        <taxon>Rhabditoidea</taxon>
        <taxon>Rhabditidae</taxon>
        <taxon>Diploscapter</taxon>
    </lineage>
</organism>
<gene>
    <name evidence="4" type="ORF">WR25_18878</name>
</gene>
<dbReference type="Pfam" id="PF17172">
    <property type="entry name" value="GST_N_4"/>
    <property type="match status" value="1"/>
</dbReference>
<dbReference type="GO" id="GO:0005737">
    <property type="term" value="C:cytoplasm"/>
    <property type="evidence" value="ECO:0007669"/>
    <property type="project" value="TreeGrafter"/>
</dbReference>